<evidence type="ECO:0000313" key="2">
    <source>
        <dbReference type="EMBL" id="NKY22793.1"/>
    </source>
</evidence>
<dbReference type="RefSeq" id="WP_168629892.1">
    <property type="nucleotide sequence ID" value="NZ_BONL01000007.1"/>
</dbReference>
<keyword evidence="3" id="KW-1185">Reference proteome</keyword>
<name>A0A7X6QZ38_9CELL</name>
<protein>
    <submittedName>
        <fullName evidence="2">Uncharacterized protein</fullName>
    </submittedName>
</protein>
<feature type="compositionally biased region" description="Basic and acidic residues" evidence="1">
    <location>
        <begin position="89"/>
        <end position="102"/>
    </location>
</feature>
<organism evidence="2 3">
    <name type="scientific">Cellulomonas denverensis</name>
    <dbReference type="NCBI Taxonomy" id="264297"/>
    <lineage>
        <taxon>Bacteria</taxon>
        <taxon>Bacillati</taxon>
        <taxon>Actinomycetota</taxon>
        <taxon>Actinomycetes</taxon>
        <taxon>Micrococcales</taxon>
        <taxon>Cellulomonadaceae</taxon>
        <taxon>Cellulomonas</taxon>
    </lineage>
</organism>
<dbReference type="Proteomes" id="UP000581206">
    <property type="component" value="Unassembled WGS sequence"/>
</dbReference>
<accession>A0A7X6QZ38</accession>
<proteinExistence type="predicted"/>
<dbReference type="AlphaFoldDB" id="A0A7X6QZ38"/>
<evidence type="ECO:0000256" key="1">
    <source>
        <dbReference type="SAM" id="MobiDB-lite"/>
    </source>
</evidence>
<gene>
    <name evidence="2" type="ORF">HGA03_08970</name>
</gene>
<evidence type="ECO:0000313" key="3">
    <source>
        <dbReference type="Proteomes" id="UP000581206"/>
    </source>
</evidence>
<dbReference type="EMBL" id="JAAXOX010000003">
    <property type="protein sequence ID" value="NKY22793.1"/>
    <property type="molecule type" value="Genomic_DNA"/>
</dbReference>
<comment type="caution">
    <text evidence="2">The sequence shown here is derived from an EMBL/GenBank/DDBJ whole genome shotgun (WGS) entry which is preliminary data.</text>
</comment>
<sequence>MGAYVVGVLLALVAAVAVIVVASRGSDEGTSWRTFVADFKAGWRDRKNKVPEPEPVDVPFDELFDAEARPGDDYLQLDEFAELIERTGDRAGQIWHHDRGAEDGLPSQDRGPWLLHPRGHRTDAAGGEQPHADQARTEAPEQPAPPRAPRRTSISSQH</sequence>
<feature type="compositionally biased region" description="Basic and acidic residues" evidence="1">
    <location>
        <begin position="130"/>
        <end position="139"/>
    </location>
</feature>
<reference evidence="2 3" key="1">
    <citation type="submission" date="2020-04" db="EMBL/GenBank/DDBJ databases">
        <title>MicrobeNet Type strains.</title>
        <authorList>
            <person name="Nicholson A.C."/>
        </authorList>
    </citation>
    <scope>NUCLEOTIDE SEQUENCE [LARGE SCALE GENOMIC DNA]</scope>
    <source>
        <strain evidence="2 3">ATCC BAA-788</strain>
    </source>
</reference>
<feature type="region of interest" description="Disordered" evidence="1">
    <location>
        <begin position="89"/>
        <end position="158"/>
    </location>
</feature>